<name>A0A0D9XTB9_9ORYZ</name>
<reference evidence="1" key="3">
    <citation type="submission" date="2015-04" db="UniProtKB">
        <authorList>
            <consortium name="EnsemblPlants"/>
        </authorList>
    </citation>
    <scope>IDENTIFICATION</scope>
</reference>
<dbReference type="HOGENOM" id="CLU_1491125_0_0_1"/>
<sequence length="181" mass="20616">MVRHVDLTLSQRTISPRLCRELLASVPGDTTPAPGVRGKTNGELRRGRMQESDVEEVNHEQLLVGSPTSNLWKINWILSSETVRRPPFILAHGDAILREKFVTIERIRGLQPPKTDQGRNPLACRRIYPGNFWCIVEIEQREGERGEDGEMENDLPDEGKIDPLFLSHVLPLHIPFSYFSL</sequence>
<accession>A0A0D9XTB9</accession>
<proteinExistence type="predicted"/>
<dbReference type="Proteomes" id="UP000032180">
    <property type="component" value="Chromosome 11"/>
</dbReference>
<dbReference type="AlphaFoldDB" id="A0A0D9XTB9"/>
<evidence type="ECO:0000313" key="1">
    <source>
        <dbReference type="EnsemblPlants" id="LPERR11G13960.1"/>
    </source>
</evidence>
<dbReference type="Gramene" id="LPERR11G13960.1">
    <property type="protein sequence ID" value="LPERR11G13960.1"/>
    <property type="gene ID" value="LPERR11G13960"/>
</dbReference>
<keyword evidence="2" id="KW-1185">Reference proteome</keyword>
<reference evidence="2" key="2">
    <citation type="submission" date="2013-12" db="EMBL/GenBank/DDBJ databases">
        <authorList>
            <person name="Yu Y."/>
            <person name="Lee S."/>
            <person name="de Baynast K."/>
            <person name="Wissotski M."/>
            <person name="Liu L."/>
            <person name="Talag J."/>
            <person name="Goicoechea J."/>
            <person name="Angelova A."/>
            <person name="Jetty R."/>
            <person name="Kudrna D."/>
            <person name="Golser W."/>
            <person name="Rivera L."/>
            <person name="Zhang J."/>
            <person name="Wing R."/>
        </authorList>
    </citation>
    <scope>NUCLEOTIDE SEQUENCE</scope>
</reference>
<evidence type="ECO:0000313" key="2">
    <source>
        <dbReference type="Proteomes" id="UP000032180"/>
    </source>
</evidence>
<dbReference type="EnsemblPlants" id="LPERR11G13960.1">
    <property type="protein sequence ID" value="LPERR11G13960.1"/>
    <property type="gene ID" value="LPERR11G13960"/>
</dbReference>
<organism evidence="1 2">
    <name type="scientific">Leersia perrieri</name>
    <dbReference type="NCBI Taxonomy" id="77586"/>
    <lineage>
        <taxon>Eukaryota</taxon>
        <taxon>Viridiplantae</taxon>
        <taxon>Streptophyta</taxon>
        <taxon>Embryophyta</taxon>
        <taxon>Tracheophyta</taxon>
        <taxon>Spermatophyta</taxon>
        <taxon>Magnoliopsida</taxon>
        <taxon>Liliopsida</taxon>
        <taxon>Poales</taxon>
        <taxon>Poaceae</taxon>
        <taxon>BOP clade</taxon>
        <taxon>Oryzoideae</taxon>
        <taxon>Oryzeae</taxon>
        <taxon>Oryzinae</taxon>
        <taxon>Leersia</taxon>
    </lineage>
</organism>
<protein>
    <submittedName>
        <fullName evidence="1">Uncharacterized protein</fullName>
    </submittedName>
</protein>
<reference evidence="1 2" key="1">
    <citation type="submission" date="2012-08" db="EMBL/GenBank/DDBJ databases">
        <title>Oryza genome evolution.</title>
        <authorList>
            <person name="Wing R.A."/>
        </authorList>
    </citation>
    <scope>NUCLEOTIDE SEQUENCE</scope>
</reference>